<keyword evidence="1" id="KW-0732">Signal</keyword>
<proteinExistence type="predicted"/>
<evidence type="ECO:0000256" key="1">
    <source>
        <dbReference type="SAM" id="SignalP"/>
    </source>
</evidence>
<keyword evidence="3" id="KW-1185">Reference proteome</keyword>
<evidence type="ECO:0000313" key="3">
    <source>
        <dbReference type="Proteomes" id="UP000277094"/>
    </source>
</evidence>
<dbReference type="RefSeq" id="WP_123234541.1">
    <property type="nucleotide sequence ID" value="NZ_RJSG01000002.1"/>
</dbReference>
<evidence type="ECO:0000313" key="2">
    <source>
        <dbReference type="EMBL" id="RNL80039.1"/>
    </source>
</evidence>
<feature type="chain" id="PRO_5017940919" evidence="1">
    <location>
        <begin position="27"/>
        <end position="236"/>
    </location>
</feature>
<comment type="caution">
    <text evidence="2">The sequence shown here is derived from an EMBL/GenBank/DDBJ whole genome shotgun (WGS) entry which is preliminary data.</text>
</comment>
<reference evidence="2 3" key="1">
    <citation type="submission" date="2018-11" db="EMBL/GenBank/DDBJ databases">
        <authorList>
            <person name="Li F."/>
        </authorList>
    </citation>
    <scope>NUCLEOTIDE SEQUENCE [LARGE SCALE GENOMIC DNA]</scope>
    <source>
        <strain evidence="2 3">KIS18-7</strain>
    </source>
</reference>
<dbReference type="EMBL" id="RJSG01000002">
    <property type="protein sequence ID" value="RNL80039.1"/>
    <property type="molecule type" value="Genomic_DNA"/>
</dbReference>
<organism evidence="2 3">
    <name type="scientific">Nocardioides marmorisolisilvae</name>
    <dbReference type="NCBI Taxonomy" id="1542737"/>
    <lineage>
        <taxon>Bacteria</taxon>
        <taxon>Bacillati</taxon>
        <taxon>Actinomycetota</taxon>
        <taxon>Actinomycetes</taxon>
        <taxon>Propionibacteriales</taxon>
        <taxon>Nocardioidaceae</taxon>
        <taxon>Nocardioides</taxon>
    </lineage>
</organism>
<feature type="signal peptide" evidence="1">
    <location>
        <begin position="1"/>
        <end position="26"/>
    </location>
</feature>
<protein>
    <submittedName>
        <fullName evidence="2">Uncharacterized protein</fullName>
    </submittedName>
</protein>
<dbReference type="Proteomes" id="UP000277094">
    <property type="component" value="Unassembled WGS sequence"/>
</dbReference>
<dbReference type="OrthoDB" id="3187809at2"/>
<dbReference type="AlphaFoldDB" id="A0A3N0DWQ6"/>
<gene>
    <name evidence="2" type="ORF">EFL95_14065</name>
</gene>
<sequence>MKLAPVLAAALAAVIVPVLVAMPASGDDKLPQTITITSDAPTGEFAIYDRVDGLGSYVPTGTSTSGLPVLFSVTSADDLVCYSLPGAIGQPPTAGLITIYWNSPGDCIVHATQPGNDQYAAATEVTQVIHVLGEVSEIDGAKAAKGVFGTAPTTFKATLGQYFRFGPGIGFGPVPGQTVTFSVGGTAMCSAVTNDAGFATCKKAIGLQKWLTAKTFTVSYAGGPFLQPTATTTKFG</sequence>
<name>A0A3N0DWQ6_9ACTN</name>
<accession>A0A3N0DWQ6</accession>